<dbReference type="OrthoDB" id="3184970at2759"/>
<dbReference type="EMBL" id="JADNYJ010000014">
    <property type="protein sequence ID" value="KAF8907668.1"/>
    <property type="molecule type" value="Genomic_DNA"/>
</dbReference>
<proteinExistence type="predicted"/>
<organism evidence="1 2">
    <name type="scientific">Gymnopilus junonius</name>
    <name type="common">Spectacular rustgill mushroom</name>
    <name type="synonym">Gymnopilus spectabilis subsp. junonius</name>
    <dbReference type="NCBI Taxonomy" id="109634"/>
    <lineage>
        <taxon>Eukaryota</taxon>
        <taxon>Fungi</taxon>
        <taxon>Dikarya</taxon>
        <taxon>Basidiomycota</taxon>
        <taxon>Agaricomycotina</taxon>
        <taxon>Agaricomycetes</taxon>
        <taxon>Agaricomycetidae</taxon>
        <taxon>Agaricales</taxon>
        <taxon>Agaricineae</taxon>
        <taxon>Hymenogastraceae</taxon>
        <taxon>Gymnopilus</taxon>
    </lineage>
</organism>
<dbReference type="AlphaFoldDB" id="A0A9P5NWG1"/>
<comment type="caution">
    <text evidence="1">The sequence shown here is derived from an EMBL/GenBank/DDBJ whole genome shotgun (WGS) entry which is preliminary data.</text>
</comment>
<name>A0A9P5NWG1_GYMJU</name>
<accession>A0A9P5NWG1</accession>
<reference evidence="1" key="1">
    <citation type="submission" date="2020-11" db="EMBL/GenBank/DDBJ databases">
        <authorList>
            <consortium name="DOE Joint Genome Institute"/>
            <person name="Ahrendt S."/>
            <person name="Riley R."/>
            <person name="Andreopoulos W."/>
            <person name="LaButti K."/>
            <person name="Pangilinan J."/>
            <person name="Ruiz-duenas F.J."/>
            <person name="Barrasa J.M."/>
            <person name="Sanchez-Garcia M."/>
            <person name="Camarero S."/>
            <person name="Miyauchi S."/>
            <person name="Serrano A."/>
            <person name="Linde D."/>
            <person name="Babiker R."/>
            <person name="Drula E."/>
            <person name="Ayuso-Fernandez I."/>
            <person name="Pacheco R."/>
            <person name="Padilla G."/>
            <person name="Ferreira P."/>
            <person name="Barriuso J."/>
            <person name="Kellner H."/>
            <person name="Castanera R."/>
            <person name="Alfaro M."/>
            <person name="Ramirez L."/>
            <person name="Pisabarro A.G."/>
            <person name="Kuo A."/>
            <person name="Tritt A."/>
            <person name="Lipzen A."/>
            <person name="He G."/>
            <person name="Yan M."/>
            <person name="Ng V."/>
            <person name="Cullen D."/>
            <person name="Martin F."/>
            <person name="Rosso M.-N."/>
            <person name="Henrissat B."/>
            <person name="Hibbett D."/>
            <person name="Martinez A.T."/>
            <person name="Grigoriev I.V."/>
        </authorList>
    </citation>
    <scope>NUCLEOTIDE SEQUENCE</scope>
    <source>
        <strain evidence="1">AH 44721</strain>
    </source>
</reference>
<dbReference type="Proteomes" id="UP000724874">
    <property type="component" value="Unassembled WGS sequence"/>
</dbReference>
<evidence type="ECO:0000313" key="2">
    <source>
        <dbReference type="Proteomes" id="UP000724874"/>
    </source>
</evidence>
<protein>
    <recommendedName>
        <fullName evidence="3">BTB domain-containing protein</fullName>
    </recommendedName>
</protein>
<evidence type="ECO:0008006" key="3">
    <source>
        <dbReference type="Google" id="ProtNLM"/>
    </source>
</evidence>
<evidence type="ECO:0000313" key="1">
    <source>
        <dbReference type="EMBL" id="KAF8907668.1"/>
    </source>
</evidence>
<keyword evidence="2" id="KW-1185">Reference proteome</keyword>
<gene>
    <name evidence="1" type="ORF">CPB84DRAFT_1744576</name>
</gene>
<sequence>MTDPAQTIHPDFNASDADLVILSADNIQFHLHKKYLESNTGAFPGPGDVVVKSNPAGDTTQLTEPARVLEILFQFIYPKKHPTLVDVPYDILGPLSEAVEKYEVFSAMFACALQLRRFIPLYGPDIHAHAIRHNYPLLTDEVALYLLRGFTPLSTIVEKLPPIAIVPWAIINFESAKYSCNTSFACKGCDLYGSIIGGWKFKSGRFASKMPTLSDFLVVFLHKYQYSFFS</sequence>